<evidence type="ECO:0008006" key="4">
    <source>
        <dbReference type="Google" id="ProtNLM"/>
    </source>
</evidence>
<name>A0ABD2QDT1_9PLAT</name>
<evidence type="ECO:0000256" key="1">
    <source>
        <dbReference type="SAM" id="MobiDB-lite"/>
    </source>
</evidence>
<evidence type="ECO:0000313" key="3">
    <source>
        <dbReference type="Proteomes" id="UP001626550"/>
    </source>
</evidence>
<evidence type="ECO:0000313" key="2">
    <source>
        <dbReference type="EMBL" id="KAL3317718.1"/>
    </source>
</evidence>
<accession>A0ABD2QDT1</accession>
<reference evidence="2 3" key="1">
    <citation type="submission" date="2024-11" db="EMBL/GenBank/DDBJ databases">
        <title>Adaptive evolution of stress response genes in parasites aligns with host niche diversity.</title>
        <authorList>
            <person name="Hahn C."/>
            <person name="Resl P."/>
        </authorList>
    </citation>
    <scope>NUCLEOTIDE SEQUENCE [LARGE SCALE GENOMIC DNA]</scope>
    <source>
        <strain evidence="2">EGGRZ-B1_66</strain>
        <tissue evidence="2">Body</tissue>
    </source>
</reference>
<proteinExistence type="predicted"/>
<comment type="caution">
    <text evidence="2">The sequence shown here is derived from an EMBL/GenBank/DDBJ whole genome shotgun (WGS) entry which is preliminary data.</text>
</comment>
<keyword evidence="3" id="KW-1185">Reference proteome</keyword>
<dbReference type="AlphaFoldDB" id="A0ABD2QDT1"/>
<dbReference type="EMBL" id="JBJKFK010000340">
    <property type="protein sequence ID" value="KAL3317718.1"/>
    <property type="molecule type" value="Genomic_DNA"/>
</dbReference>
<dbReference type="Proteomes" id="UP001626550">
    <property type="component" value="Unassembled WGS sequence"/>
</dbReference>
<protein>
    <recommendedName>
        <fullName evidence="4">Secreted protein</fullName>
    </recommendedName>
</protein>
<sequence length="87" mass="9093">MVPAASAVTLATLLSNGHTQPTGILPQPTPETLFTHMGLAPGPHLTATAQGPFTGQPHPEYIATSYPQHQLASEHSHLFVACTVEGN</sequence>
<gene>
    <name evidence="2" type="ORF">Ciccas_003622</name>
</gene>
<feature type="region of interest" description="Disordered" evidence="1">
    <location>
        <begin position="38"/>
        <end position="59"/>
    </location>
</feature>
<organism evidence="2 3">
    <name type="scientific">Cichlidogyrus casuarinus</name>
    <dbReference type="NCBI Taxonomy" id="1844966"/>
    <lineage>
        <taxon>Eukaryota</taxon>
        <taxon>Metazoa</taxon>
        <taxon>Spiralia</taxon>
        <taxon>Lophotrochozoa</taxon>
        <taxon>Platyhelminthes</taxon>
        <taxon>Monogenea</taxon>
        <taxon>Monopisthocotylea</taxon>
        <taxon>Dactylogyridea</taxon>
        <taxon>Ancyrocephalidae</taxon>
        <taxon>Cichlidogyrus</taxon>
    </lineage>
</organism>